<evidence type="ECO:0000313" key="1">
    <source>
        <dbReference type="EMBL" id="DAF92029.1"/>
    </source>
</evidence>
<name>A0A8S5UC14_9CAUD</name>
<reference evidence="1" key="1">
    <citation type="journal article" date="2021" name="Proc. Natl. Acad. Sci. U.S.A.">
        <title>A Catalog of Tens of Thousands of Viruses from Human Metagenomes Reveals Hidden Associations with Chronic Diseases.</title>
        <authorList>
            <person name="Tisza M.J."/>
            <person name="Buck C.B."/>
        </authorList>
    </citation>
    <scope>NUCLEOTIDE SEQUENCE</scope>
    <source>
        <strain evidence="1">CtZkC8</strain>
    </source>
</reference>
<protein>
    <submittedName>
        <fullName evidence="1">Uncharacterized protein</fullName>
    </submittedName>
</protein>
<sequence>MITFVNDVFVSNEDAVLYTGEISALAKDKKSEIENVGKIVIVDMAAPATAVATVPATATAIKIGKITSAVSTIVGRDGSVKYTPVIDWSNPIQKSAVKSAQFTNWTKDVQEKVEVNFTGLKDTVKNKIAAGGHSVVFRIIYKDMNTRFRKWTESYEYITKIDDTPEKVAEGIAALIKKDYKRARVSVAAAAGKLTLEALPYDDDDSVPALSPAATVRFAVSTWISFNDEAGIVNIGSTHKFPLPGVVVTKTPGKIYTASPKYVRDREESAMGYNGIINRGFEDYRQFDLPKMDTKLNGEYDAVTILFENMYRTADDLHRLTKQSIEIYPKKGQGAALEAAFGTFFA</sequence>
<organism evidence="1">
    <name type="scientific">Podoviridae sp. ctZkC8</name>
    <dbReference type="NCBI Taxonomy" id="2825259"/>
    <lineage>
        <taxon>Viruses</taxon>
        <taxon>Duplodnaviria</taxon>
        <taxon>Heunggongvirae</taxon>
        <taxon>Uroviricota</taxon>
        <taxon>Caudoviricetes</taxon>
    </lineage>
</organism>
<accession>A0A8S5UC14</accession>
<dbReference type="EMBL" id="BK016062">
    <property type="protein sequence ID" value="DAF92029.1"/>
    <property type="molecule type" value="Genomic_DNA"/>
</dbReference>
<proteinExistence type="predicted"/>